<dbReference type="RefSeq" id="XP_043175551.1">
    <property type="nucleotide sequence ID" value="XM_043319616.1"/>
</dbReference>
<accession>A0A8J2IC01</accession>
<evidence type="ECO:0000256" key="1">
    <source>
        <dbReference type="SAM" id="MobiDB-lite"/>
    </source>
</evidence>
<feature type="region of interest" description="Disordered" evidence="1">
    <location>
        <begin position="61"/>
        <end position="80"/>
    </location>
</feature>
<evidence type="ECO:0000313" key="3">
    <source>
        <dbReference type="Proteomes" id="UP000676310"/>
    </source>
</evidence>
<evidence type="ECO:0000313" key="2">
    <source>
        <dbReference type="EMBL" id="CAG5188512.1"/>
    </source>
</evidence>
<reference evidence="2" key="1">
    <citation type="submission" date="2021-05" db="EMBL/GenBank/DDBJ databases">
        <authorList>
            <person name="Stam R."/>
        </authorList>
    </citation>
    <scope>NUCLEOTIDE SEQUENCE</scope>
    <source>
        <strain evidence="2">CS162</strain>
    </source>
</reference>
<dbReference type="OrthoDB" id="10275093at2759"/>
<gene>
    <name evidence="2" type="ORF">ALTATR162_LOCUS11972</name>
</gene>
<sequence length="80" mass="9343">MLPRLKQLCREIIEAYKPWVKDEGIQDLFLDAYIRVGLRLCLRSRDGLYATESGRLTAVTKARRNQKYDDKGNSVPNMKR</sequence>
<dbReference type="GeneID" id="67012303"/>
<dbReference type="AlphaFoldDB" id="A0A8J2IC01"/>
<comment type="caution">
    <text evidence="2">The sequence shown here is derived from an EMBL/GenBank/DDBJ whole genome shotgun (WGS) entry which is preliminary data.</text>
</comment>
<name>A0A8J2IC01_9PLEO</name>
<protein>
    <submittedName>
        <fullName evidence="2">Uncharacterized protein</fullName>
    </submittedName>
</protein>
<keyword evidence="3" id="KW-1185">Reference proteome</keyword>
<organism evidence="2 3">
    <name type="scientific">Alternaria atra</name>
    <dbReference type="NCBI Taxonomy" id="119953"/>
    <lineage>
        <taxon>Eukaryota</taxon>
        <taxon>Fungi</taxon>
        <taxon>Dikarya</taxon>
        <taxon>Ascomycota</taxon>
        <taxon>Pezizomycotina</taxon>
        <taxon>Dothideomycetes</taxon>
        <taxon>Pleosporomycetidae</taxon>
        <taxon>Pleosporales</taxon>
        <taxon>Pleosporineae</taxon>
        <taxon>Pleosporaceae</taxon>
        <taxon>Alternaria</taxon>
        <taxon>Alternaria sect. Ulocladioides</taxon>
    </lineage>
</organism>
<dbReference type="EMBL" id="CAJRGZ010000032">
    <property type="protein sequence ID" value="CAG5188512.1"/>
    <property type="molecule type" value="Genomic_DNA"/>
</dbReference>
<dbReference type="Proteomes" id="UP000676310">
    <property type="component" value="Unassembled WGS sequence"/>
</dbReference>
<proteinExistence type="predicted"/>